<proteinExistence type="predicted"/>
<dbReference type="Proteomes" id="UP000607653">
    <property type="component" value="Unassembled WGS sequence"/>
</dbReference>
<gene>
    <name evidence="2" type="ORF">HUJ06_020711</name>
</gene>
<name>A0A822XP25_NELNU</name>
<evidence type="ECO:0000313" key="2">
    <source>
        <dbReference type="EMBL" id="DAD19248.1"/>
    </source>
</evidence>
<protein>
    <submittedName>
        <fullName evidence="2">Uncharacterized protein</fullName>
    </submittedName>
</protein>
<feature type="compositionally biased region" description="Basic residues" evidence="1">
    <location>
        <begin position="150"/>
        <end position="172"/>
    </location>
</feature>
<dbReference type="AlphaFoldDB" id="A0A822XP25"/>
<dbReference type="PANTHER" id="PTHR36709:SF1">
    <property type="entry name" value="OS02G0604100 PROTEIN"/>
    <property type="match status" value="1"/>
</dbReference>
<sequence>MGHGLVRLRRLTMNRVGCKCRSILDKWISAYEWGGLFGRSDWREGEREGFCRQRRRGAAAMAKFNETQKMKRAQAAERKRAIHGDPVTRKLKNKPQPLSMSGKRKRKLFKKWRREQKEALQKGIVSMEDIEMAVAEGSSQEAKKEETKFRLKKSAKLQVKQLKRKGKKKGKSSKPAEEAPVDAMVE</sequence>
<evidence type="ECO:0000256" key="1">
    <source>
        <dbReference type="SAM" id="MobiDB-lite"/>
    </source>
</evidence>
<reference evidence="2 3" key="1">
    <citation type="journal article" date="2020" name="Mol. Biol. Evol.">
        <title>Distinct Expression and Methylation Patterns for Genes with Different Fates following a Single Whole-Genome Duplication in Flowering Plants.</title>
        <authorList>
            <person name="Shi T."/>
            <person name="Rahmani R.S."/>
            <person name="Gugger P.F."/>
            <person name="Wang M."/>
            <person name="Li H."/>
            <person name="Zhang Y."/>
            <person name="Li Z."/>
            <person name="Wang Q."/>
            <person name="Van de Peer Y."/>
            <person name="Marchal K."/>
            <person name="Chen J."/>
        </authorList>
    </citation>
    <scope>NUCLEOTIDE SEQUENCE [LARGE SCALE GENOMIC DNA]</scope>
    <source>
        <tissue evidence="2">Leaf</tissue>
    </source>
</reference>
<accession>A0A822XP25</accession>
<comment type="caution">
    <text evidence="2">The sequence shown here is derived from an EMBL/GenBank/DDBJ whole genome shotgun (WGS) entry which is preliminary data.</text>
</comment>
<dbReference type="PANTHER" id="PTHR36709">
    <property type="entry name" value="OS02G0604100 PROTEIN"/>
    <property type="match status" value="1"/>
</dbReference>
<keyword evidence="3" id="KW-1185">Reference proteome</keyword>
<dbReference type="EMBL" id="DUZY01000001">
    <property type="protein sequence ID" value="DAD19248.1"/>
    <property type="molecule type" value="Genomic_DNA"/>
</dbReference>
<feature type="region of interest" description="Disordered" evidence="1">
    <location>
        <begin position="77"/>
        <end position="109"/>
    </location>
</feature>
<feature type="region of interest" description="Disordered" evidence="1">
    <location>
        <begin position="134"/>
        <end position="186"/>
    </location>
</feature>
<evidence type="ECO:0000313" key="3">
    <source>
        <dbReference type="Proteomes" id="UP000607653"/>
    </source>
</evidence>
<feature type="compositionally biased region" description="Basic and acidic residues" evidence="1">
    <location>
        <begin position="77"/>
        <end position="88"/>
    </location>
</feature>
<organism evidence="2 3">
    <name type="scientific">Nelumbo nucifera</name>
    <name type="common">Sacred lotus</name>
    <dbReference type="NCBI Taxonomy" id="4432"/>
    <lineage>
        <taxon>Eukaryota</taxon>
        <taxon>Viridiplantae</taxon>
        <taxon>Streptophyta</taxon>
        <taxon>Embryophyta</taxon>
        <taxon>Tracheophyta</taxon>
        <taxon>Spermatophyta</taxon>
        <taxon>Magnoliopsida</taxon>
        <taxon>Proteales</taxon>
        <taxon>Nelumbonaceae</taxon>
        <taxon>Nelumbo</taxon>
    </lineage>
</organism>